<dbReference type="VEuPathDB" id="FungiDB:BDEG_28658"/>
<reference evidence="1 2" key="1">
    <citation type="submission" date="2006-10" db="EMBL/GenBank/DDBJ databases">
        <title>The Genome Sequence of Batrachochytrium dendrobatidis JEL423.</title>
        <authorList>
            <consortium name="The Broad Institute Genome Sequencing Platform"/>
            <person name="Birren B."/>
            <person name="Lander E."/>
            <person name="Galagan J."/>
            <person name="Cuomo C."/>
            <person name="Devon K."/>
            <person name="Jaffe D."/>
            <person name="Butler J."/>
            <person name="Alvarez P."/>
            <person name="Gnerre S."/>
            <person name="Grabherr M."/>
            <person name="Kleber M."/>
            <person name="Mauceli E."/>
            <person name="Brockman W."/>
            <person name="Young S."/>
            <person name="LaButti K."/>
            <person name="Sykes S."/>
            <person name="DeCaprio D."/>
            <person name="Crawford M."/>
            <person name="Koehrsen M."/>
            <person name="Engels R."/>
            <person name="Montgomery P."/>
            <person name="Pearson M."/>
            <person name="Howarth C."/>
            <person name="Larson L."/>
            <person name="White J."/>
            <person name="O'Leary S."/>
            <person name="Kodira C."/>
            <person name="Zeng Q."/>
            <person name="Yandava C."/>
            <person name="Alvarado L."/>
            <person name="Longcore J."/>
            <person name="James T."/>
        </authorList>
    </citation>
    <scope>NUCLEOTIDE SEQUENCE [LARGE SCALE GENOMIC DNA]</scope>
    <source>
        <strain evidence="1 2">JEL423</strain>
    </source>
</reference>
<gene>
    <name evidence="1" type="ORF">BDEG_28658</name>
</gene>
<name>A0A177VY72_BATDL</name>
<reference evidence="1 2" key="2">
    <citation type="submission" date="2016-05" db="EMBL/GenBank/DDBJ databases">
        <title>Lineage-specific infection strategies underlie the spectrum of fungal disease in amphibians.</title>
        <authorList>
            <person name="Cuomo C.A."/>
            <person name="Farrer R.A."/>
            <person name="James T."/>
            <person name="Longcore J."/>
            <person name="Birren B."/>
        </authorList>
    </citation>
    <scope>NUCLEOTIDE SEQUENCE [LARGE SCALE GENOMIC DNA]</scope>
    <source>
        <strain evidence="1 2">JEL423</strain>
    </source>
</reference>
<sequence>MCIIAYNMVWYRFRHRGLGQIMTETKQTPYREVCVEGEWDGWGSGKCPRMMSKDTVSKDHVRKTWCPKATSRGSEGGPCPNGPCPKDHVQMSKWTRGPRPKVMAFLNDKLTQCLYKTMLKQQHCTSQGQTVMN</sequence>
<evidence type="ECO:0000313" key="1">
    <source>
        <dbReference type="EMBL" id="OAJ32778.1"/>
    </source>
</evidence>
<dbReference type="EMBL" id="AATT01000298">
    <property type="protein sequence ID" value="OAJ32778.1"/>
    <property type="molecule type" value="Genomic_DNA"/>
</dbReference>
<evidence type="ECO:0000313" key="2">
    <source>
        <dbReference type="Proteomes" id="UP000077115"/>
    </source>
</evidence>
<accession>A0A177VY72</accession>
<organism evidence="1 2">
    <name type="scientific">Batrachochytrium dendrobatidis (strain JEL423)</name>
    <dbReference type="NCBI Taxonomy" id="403673"/>
    <lineage>
        <taxon>Eukaryota</taxon>
        <taxon>Fungi</taxon>
        <taxon>Fungi incertae sedis</taxon>
        <taxon>Chytridiomycota</taxon>
        <taxon>Chytridiomycota incertae sedis</taxon>
        <taxon>Chytridiomycetes</taxon>
        <taxon>Rhizophydiales</taxon>
        <taxon>Rhizophydiales incertae sedis</taxon>
        <taxon>Batrachochytrium</taxon>
    </lineage>
</organism>
<proteinExistence type="predicted"/>
<comment type="caution">
    <text evidence="1">The sequence shown here is derived from an EMBL/GenBank/DDBJ whole genome shotgun (WGS) entry which is preliminary data.</text>
</comment>
<protein>
    <submittedName>
        <fullName evidence="1">Uncharacterized protein</fullName>
    </submittedName>
</protein>
<dbReference type="AlphaFoldDB" id="A0A177VY72"/>
<dbReference type="Proteomes" id="UP000077115">
    <property type="component" value="Unassembled WGS sequence"/>
</dbReference>